<dbReference type="Proteomes" id="UP000479710">
    <property type="component" value="Unassembled WGS sequence"/>
</dbReference>
<evidence type="ECO:0000313" key="2">
    <source>
        <dbReference type="Proteomes" id="UP000479710"/>
    </source>
</evidence>
<proteinExistence type="predicted"/>
<dbReference type="AlphaFoldDB" id="A0A6G1EP59"/>
<name>A0A6G1EP59_9ORYZ</name>
<dbReference type="EMBL" id="SPHZ02000003">
    <property type="protein sequence ID" value="KAF0926428.1"/>
    <property type="molecule type" value="Genomic_DNA"/>
</dbReference>
<evidence type="ECO:0000313" key="1">
    <source>
        <dbReference type="EMBL" id="KAF0926428.1"/>
    </source>
</evidence>
<reference evidence="1 2" key="1">
    <citation type="submission" date="2019-11" db="EMBL/GenBank/DDBJ databases">
        <title>Whole genome sequence of Oryza granulata.</title>
        <authorList>
            <person name="Li W."/>
        </authorList>
    </citation>
    <scope>NUCLEOTIDE SEQUENCE [LARGE SCALE GENOMIC DNA]</scope>
    <source>
        <strain evidence="2">cv. Menghai</strain>
        <tissue evidence="1">Leaf</tissue>
    </source>
</reference>
<keyword evidence="2" id="KW-1185">Reference proteome</keyword>
<gene>
    <name evidence="1" type="ORF">E2562_024150</name>
</gene>
<accession>A0A6G1EP59</accession>
<protein>
    <submittedName>
        <fullName evidence="1">Uncharacterized protein</fullName>
    </submittedName>
</protein>
<organism evidence="1 2">
    <name type="scientific">Oryza meyeriana var. granulata</name>
    <dbReference type="NCBI Taxonomy" id="110450"/>
    <lineage>
        <taxon>Eukaryota</taxon>
        <taxon>Viridiplantae</taxon>
        <taxon>Streptophyta</taxon>
        <taxon>Embryophyta</taxon>
        <taxon>Tracheophyta</taxon>
        <taxon>Spermatophyta</taxon>
        <taxon>Magnoliopsida</taxon>
        <taxon>Liliopsida</taxon>
        <taxon>Poales</taxon>
        <taxon>Poaceae</taxon>
        <taxon>BOP clade</taxon>
        <taxon>Oryzoideae</taxon>
        <taxon>Oryzeae</taxon>
        <taxon>Oryzinae</taxon>
        <taxon>Oryza</taxon>
        <taxon>Oryza meyeriana</taxon>
    </lineage>
</organism>
<comment type="caution">
    <text evidence="1">The sequence shown here is derived from an EMBL/GenBank/DDBJ whole genome shotgun (WGS) entry which is preliminary data.</text>
</comment>
<sequence length="70" mass="7794">MSSSESQPGEFIFKCLILEESSSEFGLGEIVSEMSVPKNLLWKFSMSRVVTPSVDVMPRLDAGSMGKHRR</sequence>